<reference evidence="8" key="1">
    <citation type="submission" date="2006-10" db="EMBL/GenBank/DDBJ databases">
        <authorList>
            <person name="Amadeo P."/>
            <person name="Zhao Q."/>
            <person name="Wortman J."/>
            <person name="Fraser-Liggett C."/>
            <person name="Carlton J."/>
        </authorList>
    </citation>
    <scope>NUCLEOTIDE SEQUENCE</scope>
    <source>
        <strain evidence="8">G3</strain>
    </source>
</reference>
<feature type="region of interest" description="Disordered" evidence="5">
    <location>
        <begin position="116"/>
        <end position="154"/>
    </location>
</feature>
<feature type="region of interest" description="Disordered" evidence="5">
    <location>
        <begin position="1"/>
        <end position="20"/>
    </location>
</feature>
<dbReference type="GO" id="GO:0005634">
    <property type="term" value="C:nucleus"/>
    <property type="evidence" value="ECO:0000318"/>
    <property type="project" value="GO_Central"/>
</dbReference>
<dbReference type="VEuPathDB" id="TrichDB:TVAG_273420"/>
<feature type="domain" description="HTH myb-type" evidence="7">
    <location>
        <begin position="12"/>
        <end position="66"/>
    </location>
</feature>
<keyword evidence="1" id="KW-0805">Transcription regulation</keyword>
<dbReference type="EMBL" id="DS113394">
    <property type="protein sequence ID" value="EAY07658.1"/>
    <property type="molecule type" value="Genomic_DNA"/>
</dbReference>
<feature type="compositionally biased region" description="Basic and acidic residues" evidence="5">
    <location>
        <begin position="123"/>
        <end position="134"/>
    </location>
</feature>
<dbReference type="GO" id="GO:0000978">
    <property type="term" value="F:RNA polymerase II cis-regulatory region sequence-specific DNA binding"/>
    <property type="evidence" value="ECO:0000318"/>
    <property type="project" value="GO_Central"/>
</dbReference>
<reference evidence="8" key="2">
    <citation type="journal article" date="2007" name="Science">
        <title>Draft genome sequence of the sexually transmitted pathogen Trichomonas vaginalis.</title>
        <authorList>
            <person name="Carlton J.M."/>
            <person name="Hirt R.P."/>
            <person name="Silva J.C."/>
            <person name="Delcher A.L."/>
            <person name="Schatz M."/>
            <person name="Zhao Q."/>
            <person name="Wortman J.R."/>
            <person name="Bidwell S.L."/>
            <person name="Alsmark U.C.M."/>
            <person name="Besteiro S."/>
            <person name="Sicheritz-Ponten T."/>
            <person name="Noel C.J."/>
            <person name="Dacks J.B."/>
            <person name="Foster P.G."/>
            <person name="Simillion C."/>
            <person name="Van de Peer Y."/>
            <person name="Miranda-Saavedra D."/>
            <person name="Barton G.J."/>
            <person name="Westrop G.D."/>
            <person name="Mueller S."/>
            <person name="Dessi D."/>
            <person name="Fiori P.L."/>
            <person name="Ren Q."/>
            <person name="Paulsen I."/>
            <person name="Zhang H."/>
            <person name="Bastida-Corcuera F.D."/>
            <person name="Simoes-Barbosa A."/>
            <person name="Brown M.T."/>
            <person name="Hayes R.D."/>
            <person name="Mukherjee M."/>
            <person name="Okumura C.Y."/>
            <person name="Schneider R."/>
            <person name="Smith A.J."/>
            <person name="Vanacova S."/>
            <person name="Villalvazo M."/>
            <person name="Haas B.J."/>
            <person name="Pertea M."/>
            <person name="Feldblyum T.V."/>
            <person name="Utterback T.R."/>
            <person name="Shu C.L."/>
            <person name="Osoegawa K."/>
            <person name="de Jong P.J."/>
            <person name="Hrdy I."/>
            <person name="Horvathova L."/>
            <person name="Zubacova Z."/>
            <person name="Dolezal P."/>
            <person name="Malik S.B."/>
            <person name="Logsdon J.M. Jr."/>
            <person name="Henze K."/>
            <person name="Gupta A."/>
            <person name="Wang C.C."/>
            <person name="Dunne R.L."/>
            <person name="Upcroft J.A."/>
            <person name="Upcroft P."/>
            <person name="White O."/>
            <person name="Salzberg S.L."/>
            <person name="Tang P."/>
            <person name="Chiu C.-H."/>
            <person name="Lee Y.-S."/>
            <person name="Embley T.M."/>
            <person name="Coombs G.H."/>
            <person name="Mottram J.C."/>
            <person name="Tachezy J."/>
            <person name="Fraser-Liggett C.M."/>
            <person name="Johnson P.J."/>
        </authorList>
    </citation>
    <scope>NUCLEOTIDE SEQUENCE [LARGE SCALE GENOMIC DNA]</scope>
    <source>
        <strain evidence="8">G3</strain>
    </source>
</reference>
<dbReference type="InParanoid" id="A2EI19"/>
<name>A2EI19_TRIV3</name>
<dbReference type="PANTHER" id="PTHR46621">
    <property type="entry name" value="SNRNA-ACTIVATING PROTEIN COMPLEX SUBUNIT 4"/>
    <property type="match status" value="1"/>
</dbReference>
<dbReference type="STRING" id="5722.A2EI19"/>
<dbReference type="PROSITE" id="PS50090">
    <property type="entry name" value="MYB_LIKE"/>
    <property type="match status" value="2"/>
</dbReference>
<gene>
    <name evidence="8" type="ORF">TVAG_273420</name>
</gene>
<feature type="domain" description="HTH myb-type" evidence="7">
    <location>
        <begin position="71"/>
        <end position="117"/>
    </location>
</feature>
<evidence type="ECO:0000256" key="3">
    <source>
        <dbReference type="ARBA" id="ARBA00023163"/>
    </source>
</evidence>
<dbReference type="PROSITE" id="PS51294">
    <property type="entry name" value="HTH_MYB"/>
    <property type="match status" value="2"/>
</dbReference>
<dbReference type="InterPro" id="IPR009057">
    <property type="entry name" value="Homeodomain-like_sf"/>
</dbReference>
<keyword evidence="4" id="KW-0539">Nucleus</keyword>
<dbReference type="eggNOG" id="KOG0048">
    <property type="taxonomic scope" value="Eukaryota"/>
</dbReference>
<dbReference type="GO" id="GO:0000981">
    <property type="term" value="F:DNA-binding transcription factor activity, RNA polymerase II-specific"/>
    <property type="evidence" value="ECO:0000318"/>
    <property type="project" value="GO_Central"/>
</dbReference>
<dbReference type="KEGG" id="tva:4765557"/>
<feature type="compositionally biased region" description="Polar residues" evidence="5">
    <location>
        <begin position="137"/>
        <end position="154"/>
    </location>
</feature>
<dbReference type="InterPro" id="IPR051575">
    <property type="entry name" value="Myb-like_DNA-bd"/>
</dbReference>
<dbReference type="InterPro" id="IPR017930">
    <property type="entry name" value="Myb_dom"/>
</dbReference>
<dbReference type="GO" id="GO:0006355">
    <property type="term" value="P:regulation of DNA-templated transcription"/>
    <property type="evidence" value="ECO:0000318"/>
    <property type="project" value="GO_Central"/>
</dbReference>
<organism evidence="8 9">
    <name type="scientific">Trichomonas vaginalis (strain ATCC PRA-98 / G3)</name>
    <dbReference type="NCBI Taxonomy" id="412133"/>
    <lineage>
        <taxon>Eukaryota</taxon>
        <taxon>Metamonada</taxon>
        <taxon>Parabasalia</taxon>
        <taxon>Trichomonadida</taxon>
        <taxon>Trichomonadidae</taxon>
        <taxon>Trichomonas</taxon>
    </lineage>
</organism>
<feature type="domain" description="Myb-like" evidence="6">
    <location>
        <begin position="12"/>
        <end position="62"/>
    </location>
</feature>
<evidence type="ECO:0000256" key="4">
    <source>
        <dbReference type="ARBA" id="ARBA00023242"/>
    </source>
</evidence>
<evidence type="ECO:0000259" key="7">
    <source>
        <dbReference type="PROSITE" id="PS51294"/>
    </source>
</evidence>
<keyword evidence="9" id="KW-1185">Reference proteome</keyword>
<dbReference type="VEuPathDB" id="TrichDB:TVAGG3_0747260"/>
<dbReference type="PANTHER" id="PTHR46621:SF1">
    <property type="entry name" value="SNRNA-ACTIVATING PROTEIN COMPLEX SUBUNIT 4"/>
    <property type="match status" value="1"/>
</dbReference>
<evidence type="ECO:0000259" key="6">
    <source>
        <dbReference type="PROSITE" id="PS50090"/>
    </source>
</evidence>
<accession>A2EI19</accession>
<dbReference type="InterPro" id="IPR001005">
    <property type="entry name" value="SANT/Myb"/>
</dbReference>
<dbReference type="Proteomes" id="UP000001542">
    <property type="component" value="Unassembled WGS sequence"/>
</dbReference>
<dbReference type="SUPFAM" id="SSF46689">
    <property type="entry name" value="Homeodomain-like"/>
    <property type="match status" value="1"/>
</dbReference>
<dbReference type="CDD" id="cd00167">
    <property type="entry name" value="SANT"/>
    <property type="match status" value="2"/>
</dbReference>
<dbReference type="SMART" id="SM00717">
    <property type="entry name" value="SANT"/>
    <property type="match status" value="2"/>
</dbReference>
<evidence type="ECO:0000313" key="9">
    <source>
        <dbReference type="Proteomes" id="UP000001542"/>
    </source>
</evidence>
<sequence>MSVSDNCPEDHHKRSTKNKFSEEEDKIIIEKVRSLGCKWSQVAKFLPGRNSRQVRERYNNYLCPLIDTNEWSQEEDKSLMQLVSKYGCKWRTISLFMVSRSDVGVRNRYRLLMRHKTSSSKGTRRERQNSKDDEVLSPSTPQTTPQYSSPEMQTTEVCTDSVSNISQVPVTYSNQDISGVDIFNDDFDFDTFCFDFEF</sequence>
<dbReference type="OrthoDB" id="2143914at2759"/>
<dbReference type="Gene3D" id="1.10.10.60">
    <property type="entry name" value="Homeodomain-like"/>
    <property type="match status" value="2"/>
</dbReference>
<evidence type="ECO:0000313" key="8">
    <source>
        <dbReference type="EMBL" id="EAY07658.1"/>
    </source>
</evidence>
<feature type="domain" description="Myb-like" evidence="6">
    <location>
        <begin position="63"/>
        <end position="113"/>
    </location>
</feature>
<keyword evidence="3" id="KW-0804">Transcription</keyword>
<protein>
    <submittedName>
        <fullName evidence="8">Myb-like DNA-binding domain containing protein</fullName>
    </submittedName>
</protein>
<keyword evidence="2 8" id="KW-0238">DNA-binding</keyword>
<dbReference type="SMR" id="A2EI19"/>
<dbReference type="Pfam" id="PF13921">
    <property type="entry name" value="Myb_DNA-bind_6"/>
    <property type="match status" value="1"/>
</dbReference>
<dbReference type="AlphaFoldDB" id="A2EI19"/>
<evidence type="ECO:0000256" key="1">
    <source>
        <dbReference type="ARBA" id="ARBA00023015"/>
    </source>
</evidence>
<proteinExistence type="predicted"/>
<evidence type="ECO:0000256" key="5">
    <source>
        <dbReference type="SAM" id="MobiDB-lite"/>
    </source>
</evidence>
<evidence type="ECO:0000256" key="2">
    <source>
        <dbReference type="ARBA" id="ARBA00023125"/>
    </source>
</evidence>